<dbReference type="RefSeq" id="WP_074255883.1">
    <property type="nucleotide sequence ID" value="NZ_FSRL01000001.1"/>
</dbReference>
<evidence type="ECO:0000313" key="2">
    <source>
        <dbReference type="Proteomes" id="UP000184932"/>
    </source>
</evidence>
<name>A0A1N6FM82_9RHOB</name>
<keyword evidence="2" id="KW-1185">Reference proteome</keyword>
<gene>
    <name evidence="1" type="ORF">SAMN05444002_1785</name>
</gene>
<dbReference type="EMBL" id="FSRL01000001">
    <property type="protein sequence ID" value="SIN96358.1"/>
    <property type="molecule type" value="Genomic_DNA"/>
</dbReference>
<reference evidence="2" key="1">
    <citation type="submission" date="2016-11" db="EMBL/GenBank/DDBJ databases">
        <authorList>
            <person name="Varghese N."/>
            <person name="Submissions S."/>
        </authorList>
    </citation>
    <scope>NUCLEOTIDE SEQUENCE [LARGE SCALE GENOMIC DNA]</scope>
    <source>
        <strain evidence="2">DSM 29440</strain>
    </source>
</reference>
<proteinExistence type="predicted"/>
<accession>A0A1N6FM82</accession>
<sequence>MAWMLNGAMNFVLIGPLDVIREETVGWDAAAVIYPSVSSCTTVTLYNGAAGMAGFHVTMGTTQPKVAALLDRAATHLGGVTHIVHAGRLTQSLPGGWNTFNGLQWPQQAATMRAMIPAPAAASRSVDTPVGMQVNVKAYWHNNGPAIALSPDPNALTPGAAGWAQVALT</sequence>
<dbReference type="AlphaFoldDB" id="A0A1N6FM82"/>
<dbReference type="OrthoDB" id="9865242at2"/>
<dbReference type="Proteomes" id="UP000184932">
    <property type="component" value="Unassembled WGS sequence"/>
</dbReference>
<dbReference type="STRING" id="1217970.SAMN05444002_1785"/>
<organism evidence="1 2">
    <name type="scientific">Vannielia litorea</name>
    <dbReference type="NCBI Taxonomy" id="1217970"/>
    <lineage>
        <taxon>Bacteria</taxon>
        <taxon>Pseudomonadati</taxon>
        <taxon>Pseudomonadota</taxon>
        <taxon>Alphaproteobacteria</taxon>
        <taxon>Rhodobacterales</taxon>
        <taxon>Paracoccaceae</taxon>
        <taxon>Vannielia</taxon>
    </lineage>
</organism>
<protein>
    <submittedName>
        <fullName evidence="1">Uncharacterized protein</fullName>
    </submittedName>
</protein>
<evidence type="ECO:0000313" key="1">
    <source>
        <dbReference type="EMBL" id="SIN96358.1"/>
    </source>
</evidence>